<sequence>MLLFFVSILWGSRFLPVESNEVIYVVQKGDTLTRIANRYGTTVSAICALNGISNPNNIRIGQRLRIPSGPSPTPTPPTPTPPTPTPPTPTPGGEIVTTAKMQAFGWVDTSPGRMTDLNNCLRTFDITTQLRIWHFMGQVAHESAFGKWTVELASGQAYEGRASLGNTQPGDGPRFKGAGYLQMTGRYNYQKFANYVGDQNVMQGVQYVARNYAWKSAGFWWHNNKMNALCDTNPNVDVISKKVNGGLKGAAERRQKFEKAKRVF</sequence>
<dbReference type="Proteomes" id="UP001281761">
    <property type="component" value="Unassembled WGS sequence"/>
</dbReference>
<dbReference type="SUPFAM" id="SSF53955">
    <property type="entry name" value="Lysozyme-like"/>
    <property type="match status" value="1"/>
</dbReference>
<protein>
    <submittedName>
        <fullName evidence="4">Membrane-bound lytic murein transglycosylase D</fullName>
        <ecNumber evidence="4">3.2.1.-</ecNumber>
    </submittedName>
</protein>
<proteinExistence type="predicted"/>
<organism evidence="4 5">
    <name type="scientific">Blattamonas nauphoetae</name>
    <dbReference type="NCBI Taxonomy" id="2049346"/>
    <lineage>
        <taxon>Eukaryota</taxon>
        <taxon>Metamonada</taxon>
        <taxon>Preaxostyla</taxon>
        <taxon>Oxymonadida</taxon>
        <taxon>Blattamonas</taxon>
    </lineage>
</organism>
<dbReference type="EMBL" id="JARBJD010000071">
    <property type="protein sequence ID" value="KAK2955031.1"/>
    <property type="molecule type" value="Genomic_DNA"/>
</dbReference>
<dbReference type="PANTHER" id="PTHR34408">
    <property type="entry name" value="FAMILY PROTEIN, PUTATIVE-RELATED"/>
    <property type="match status" value="1"/>
</dbReference>
<dbReference type="SMART" id="SM00257">
    <property type="entry name" value="LysM"/>
    <property type="match status" value="1"/>
</dbReference>
<evidence type="ECO:0000256" key="1">
    <source>
        <dbReference type="SAM" id="MobiDB-lite"/>
    </source>
</evidence>
<dbReference type="PANTHER" id="PTHR34408:SF1">
    <property type="entry name" value="GLYCOSYL HYDROLASE FAMILY 19 DOMAIN-CONTAINING PROTEIN HI_1415"/>
    <property type="match status" value="1"/>
</dbReference>
<dbReference type="GO" id="GO:0016798">
    <property type="term" value="F:hydrolase activity, acting on glycosyl bonds"/>
    <property type="evidence" value="ECO:0007669"/>
    <property type="project" value="UniProtKB-KW"/>
</dbReference>
<gene>
    <name evidence="4" type="ORF">BLNAU_9962</name>
</gene>
<dbReference type="InterPro" id="IPR023346">
    <property type="entry name" value="Lysozyme-like_dom_sf"/>
</dbReference>
<evidence type="ECO:0000256" key="2">
    <source>
        <dbReference type="SAM" id="SignalP"/>
    </source>
</evidence>
<keyword evidence="5" id="KW-1185">Reference proteome</keyword>
<feature type="region of interest" description="Disordered" evidence="1">
    <location>
        <begin position="62"/>
        <end position="93"/>
    </location>
</feature>
<comment type="caution">
    <text evidence="4">The sequence shown here is derived from an EMBL/GenBank/DDBJ whole genome shotgun (WGS) entry which is preliminary data.</text>
</comment>
<name>A0ABQ9XU65_9EUKA</name>
<feature type="compositionally biased region" description="Pro residues" evidence="1">
    <location>
        <begin position="69"/>
        <end position="90"/>
    </location>
</feature>
<evidence type="ECO:0000313" key="4">
    <source>
        <dbReference type="EMBL" id="KAK2955031.1"/>
    </source>
</evidence>
<keyword evidence="4" id="KW-0378">Hydrolase</keyword>
<feature type="signal peptide" evidence="2">
    <location>
        <begin position="1"/>
        <end position="19"/>
    </location>
</feature>
<keyword evidence="2" id="KW-0732">Signal</keyword>
<dbReference type="EC" id="3.2.1.-" evidence="4"/>
<reference evidence="4 5" key="1">
    <citation type="journal article" date="2022" name="bioRxiv">
        <title>Genomics of Preaxostyla Flagellates Illuminates Evolutionary Transitions and the Path Towards Mitochondrial Loss.</title>
        <authorList>
            <person name="Novak L.V.F."/>
            <person name="Treitli S.C."/>
            <person name="Pyrih J."/>
            <person name="Halakuc P."/>
            <person name="Pipaliya S.V."/>
            <person name="Vacek V."/>
            <person name="Brzon O."/>
            <person name="Soukal P."/>
            <person name="Eme L."/>
            <person name="Dacks J.B."/>
            <person name="Karnkowska A."/>
            <person name="Elias M."/>
            <person name="Hampl V."/>
        </authorList>
    </citation>
    <scope>NUCLEOTIDE SEQUENCE [LARGE SCALE GENOMIC DNA]</scope>
    <source>
        <strain evidence="4">NAU3</strain>
        <tissue evidence="4">Gut</tissue>
    </source>
</reference>
<keyword evidence="4" id="KW-0326">Glycosidase</keyword>
<dbReference type="Pfam" id="PF01476">
    <property type="entry name" value="LysM"/>
    <property type="match status" value="1"/>
</dbReference>
<dbReference type="Gene3D" id="1.10.530.10">
    <property type="match status" value="1"/>
</dbReference>
<accession>A0ABQ9XU65</accession>
<feature type="chain" id="PRO_5045831750" evidence="2">
    <location>
        <begin position="20"/>
        <end position="264"/>
    </location>
</feature>
<dbReference type="Gene3D" id="3.10.350.10">
    <property type="entry name" value="LysM domain"/>
    <property type="match status" value="1"/>
</dbReference>
<dbReference type="CDD" id="cd00118">
    <property type="entry name" value="LysM"/>
    <property type="match status" value="1"/>
</dbReference>
<evidence type="ECO:0000313" key="5">
    <source>
        <dbReference type="Proteomes" id="UP001281761"/>
    </source>
</evidence>
<dbReference type="PROSITE" id="PS51782">
    <property type="entry name" value="LYSM"/>
    <property type="match status" value="1"/>
</dbReference>
<dbReference type="InterPro" id="IPR036779">
    <property type="entry name" value="LysM_dom_sf"/>
</dbReference>
<dbReference type="InterPro" id="IPR052354">
    <property type="entry name" value="Cell_Wall_Dynamics_Protein"/>
</dbReference>
<dbReference type="SUPFAM" id="SSF54106">
    <property type="entry name" value="LysM domain"/>
    <property type="match status" value="1"/>
</dbReference>
<dbReference type="InterPro" id="IPR018392">
    <property type="entry name" value="LysM"/>
</dbReference>
<feature type="domain" description="LysM" evidence="3">
    <location>
        <begin position="22"/>
        <end position="66"/>
    </location>
</feature>
<evidence type="ECO:0000259" key="3">
    <source>
        <dbReference type="PROSITE" id="PS51782"/>
    </source>
</evidence>